<feature type="region of interest" description="Disordered" evidence="6">
    <location>
        <begin position="341"/>
        <end position="397"/>
    </location>
</feature>
<dbReference type="GO" id="GO:0012505">
    <property type="term" value="C:endomembrane system"/>
    <property type="evidence" value="ECO:0007669"/>
    <property type="project" value="UniProtKB-SubCell"/>
</dbReference>
<dbReference type="Gene3D" id="1.10.287.110">
    <property type="entry name" value="DnaJ domain"/>
    <property type="match status" value="1"/>
</dbReference>
<dbReference type="InterPro" id="IPR036869">
    <property type="entry name" value="J_dom_sf"/>
</dbReference>
<dbReference type="SMART" id="SM00271">
    <property type="entry name" value="DnaJ"/>
    <property type="match status" value="1"/>
</dbReference>
<dbReference type="InterPro" id="IPR001623">
    <property type="entry name" value="DnaJ_domain"/>
</dbReference>
<dbReference type="InterPro" id="IPR052606">
    <property type="entry name" value="DnaJ_domain_protein"/>
</dbReference>
<reference evidence="9 10" key="1">
    <citation type="submission" date="2017-06" db="EMBL/GenBank/DDBJ databases">
        <title>Global population genomics of the pathogenic fungus Cryptococcus neoformans var. grubii.</title>
        <authorList>
            <person name="Cuomo C."/>
            <person name="Litvintseva A."/>
            <person name="Chen Y."/>
            <person name="Young S."/>
            <person name="Zeng Q."/>
            <person name="Chapman S."/>
            <person name="Gujja S."/>
            <person name="Saif S."/>
            <person name="Birren B."/>
        </authorList>
    </citation>
    <scope>NUCLEOTIDE SEQUENCE [LARGE SCALE GENOMIC DNA]</scope>
    <source>
        <strain evidence="9 10">Tu259-1</strain>
    </source>
</reference>
<accession>A0A854QAJ6</accession>
<proteinExistence type="predicted"/>
<keyword evidence="3 7" id="KW-1133">Transmembrane helix</keyword>
<dbReference type="Proteomes" id="UP000199727">
    <property type="component" value="Unassembled WGS sequence"/>
</dbReference>
<evidence type="ECO:0000256" key="1">
    <source>
        <dbReference type="ARBA" id="ARBA00022692"/>
    </source>
</evidence>
<dbReference type="PROSITE" id="PS50076">
    <property type="entry name" value="DNAJ_2"/>
    <property type="match status" value="1"/>
</dbReference>
<evidence type="ECO:0000313" key="9">
    <source>
        <dbReference type="EMBL" id="OXG18219.1"/>
    </source>
</evidence>
<sequence>MDQVPRVQSPLPRVCRRRFFFPFFLTPIMRLSFALILVFLSSLAAVCAWTKEDYEIFDLVSDLEAAEGKGTTFYSHLNVGPGATTQQITKAYRKKSLELHPDKNIGVKDIEKRFARLGVIAQILRSPEQRERYNFFYKNGVPRWRGTGYYYTRFRPTLFHTLLFLVLLTNLFHRLVLSLNYNKHLRRIAYFENAAKSAAGVLGPGGVGAQNEKIALNANMAQPGRRRKVKVPMVEGNESVGTLELIVSGNEVYLPHEGGTLTPISSLARPPSFAQTWFPSLLLSSARRLAANLPSNIQSSLPAILRSLDEESVIVESNSEEDDEEGFALDTPTLVRHTSRKVLQKSRNARSVSKDSPAVSELESDADFLERTSNGKKKKSGPGKASAMRKRKMALKK</sequence>
<organism evidence="9 10">
    <name type="scientific">Cryptococcus neoformans Tu259-1</name>
    <dbReference type="NCBI Taxonomy" id="1230072"/>
    <lineage>
        <taxon>Eukaryota</taxon>
        <taxon>Fungi</taxon>
        <taxon>Dikarya</taxon>
        <taxon>Basidiomycota</taxon>
        <taxon>Agaricomycotina</taxon>
        <taxon>Tremellomycetes</taxon>
        <taxon>Tremellales</taxon>
        <taxon>Cryptococcaceae</taxon>
        <taxon>Cryptococcus</taxon>
        <taxon>Cryptococcus neoformans species complex</taxon>
    </lineage>
</organism>
<gene>
    <name evidence="9" type="ORF">C361_04340</name>
</gene>
<evidence type="ECO:0000256" key="6">
    <source>
        <dbReference type="SAM" id="MobiDB-lite"/>
    </source>
</evidence>
<dbReference type="Pfam" id="PF00226">
    <property type="entry name" value="DnaJ"/>
    <property type="match status" value="1"/>
</dbReference>
<evidence type="ECO:0000256" key="2">
    <source>
        <dbReference type="ARBA" id="ARBA00022729"/>
    </source>
</evidence>
<evidence type="ECO:0000313" key="10">
    <source>
        <dbReference type="Proteomes" id="UP000199727"/>
    </source>
</evidence>
<dbReference type="PANTHER" id="PTHR44653">
    <property type="entry name" value="DNAJ HOMOLOG SUBFAMILY C MEMBER 1"/>
    <property type="match status" value="1"/>
</dbReference>
<dbReference type="SUPFAM" id="SSF46565">
    <property type="entry name" value="Chaperone J-domain"/>
    <property type="match status" value="1"/>
</dbReference>
<comment type="caution">
    <text evidence="9">The sequence shown here is derived from an EMBL/GenBank/DDBJ whole genome shotgun (WGS) entry which is preliminary data.</text>
</comment>
<feature type="transmembrane region" description="Helical" evidence="7">
    <location>
        <begin position="158"/>
        <end position="177"/>
    </location>
</feature>
<feature type="domain" description="J" evidence="8">
    <location>
        <begin position="72"/>
        <end position="137"/>
    </location>
</feature>
<keyword evidence="4 7" id="KW-0472">Membrane</keyword>
<name>A0A854QAJ6_CRYNE</name>
<comment type="subcellular location">
    <subcellularLocation>
        <location evidence="5">Endomembrane system</location>
        <topology evidence="5">Single-pass membrane protein</topology>
    </subcellularLocation>
</comment>
<dbReference type="AlphaFoldDB" id="A0A854QAJ6"/>
<dbReference type="CDD" id="cd06257">
    <property type="entry name" value="DnaJ"/>
    <property type="match status" value="1"/>
</dbReference>
<dbReference type="EMBL" id="AMKT01000056">
    <property type="protein sequence ID" value="OXG18219.1"/>
    <property type="molecule type" value="Genomic_DNA"/>
</dbReference>
<protein>
    <submittedName>
        <fullName evidence="9">Endoplasmic reticulum protein</fullName>
    </submittedName>
</protein>
<feature type="compositionally biased region" description="Basic residues" evidence="6">
    <location>
        <begin position="374"/>
        <end position="397"/>
    </location>
</feature>
<dbReference type="OrthoDB" id="413400at2759"/>
<evidence type="ECO:0000256" key="3">
    <source>
        <dbReference type="ARBA" id="ARBA00022989"/>
    </source>
</evidence>
<keyword evidence="2" id="KW-0732">Signal</keyword>
<keyword evidence="1 7" id="KW-0812">Transmembrane</keyword>
<evidence type="ECO:0000256" key="5">
    <source>
        <dbReference type="ARBA" id="ARBA00037847"/>
    </source>
</evidence>
<evidence type="ECO:0000256" key="7">
    <source>
        <dbReference type="SAM" id="Phobius"/>
    </source>
</evidence>
<dbReference type="PRINTS" id="PR00625">
    <property type="entry name" value="JDOMAIN"/>
</dbReference>
<evidence type="ECO:0000256" key="4">
    <source>
        <dbReference type="ARBA" id="ARBA00023136"/>
    </source>
</evidence>
<feature type="transmembrane region" description="Helical" evidence="7">
    <location>
        <begin position="20"/>
        <end position="45"/>
    </location>
</feature>
<evidence type="ECO:0000259" key="8">
    <source>
        <dbReference type="PROSITE" id="PS50076"/>
    </source>
</evidence>
<dbReference type="PANTHER" id="PTHR44653:SF2">
    <property type="entry name" value="DNAJ HOMOLOG SUBFAMILY C MEMBER 1"/>
    <property type="match status" value="1"/>
</dbReference>